<protein>
    <submittedName>
        <fullName evidence="2">Uncharacterized protein</fullName>
    </submittedName>
</protein>
<gene>
    <name evidence="2" type="ORF">HK44_017320</name>
</gene>
<dbReference type="HOGENOM" id="CLU_3028959_0_0_6"/>
<sequence length="55" mass="5774">MPNNNAKAADGRGGGQVRGAEQGEQRLELADLQGLPVTQRPAAGWIVESEGLGFR</sequence>
<organism evidence="2 3">
    <name type="scientific">Pseudomonas fluorescens HK44</name>
    <dbReference type="NCBI Taxonomy" id="1042209"/>
    <lineage>
        <taxon>Bacteria</taxon>
        <taxon>Pseudomonadati</taxon>
        <taxon>Pseudomonadota</taxon>
        <taxon>Gammaproteobacteria</taxon>
        <taxon>Pseudomonadales</taxon>
        <taxon>Pseudomonadaceae</taxon>
        <taxon>Pseudomonas</taxon>
    </lineage>
</organism>
<feature type="region of interest" description="Disordered" evidence="1">
    <location>
        <begin position="1"/>
        <end position="23"/>
    </location>
</feature>
<dbReference type="PATRIC" id="fig|1042209.11.peg.5627"/>
<evidence type="ECO:0000313" key="2">
    <source>
        <dbReference type="EMBL" id="EXF91602.1"/>
    </source>
</evidence>
<dbReference type="AlphaFoldDB" id="A0A010T1Q1"/>
<evidence type="ECO:0000256" key="1">
    <source>
        <dbReference type="SAM" id="MobiDB-lite"/>
    </source>
</evidence>
<comment type="caution">
    <text evidence="2">The sequence shown here is derived from an EMBL/GenBank/DDBJ whole genome shotgun (WGS) entry which is preliminary data.</text>
</comment>
<dbReference type="EMBL" id="AFOY02000021">
    <property type="protein sequence ID" value="EXF91602.1"/>
    <property type="molecule type" value="Genomic_DNA"/>
</dbReference>
<accession>A0A010T1Q1</accession>
<proteinExistence type="predicted"/>
<reference evidence="2 3" key="1">
    <citation type="journal article" date="2011" name="J. Bacteriol.">
        <title>Draft genome sequence of the polycyclic aromatic hydrocarbon-degrading, genetically engineered bioluminescent bioreporter Pseudomonas fluorescens HK44.</title>
        <authorList>
            <person name="Chauhan A."/>
            <person name="Layton A.C."/>
            <person name="Williams D.E."/>
            <person name="Smartt A.E."/>
            <person name="Ripp S."/>
            <person name="Karpinets T.V."/>
            <person name="Brown S.D."/>
            <person name="Sayler G.S."/>
        </authorList>
    </citation>
    <scope>NUCLEOTIDE SEQUENCE [LARGE SCALE GENOMIC DNA]</scope>
    <source>
        <strain evidence="2 3">HK44</strain>
    </source>
</reference>
<dbReference type="Proteomes" id="UP000022611">
    <property type="component" value="Unassembled WGS sequence"/>
</dbReference>
<evidence type="ECO:0000313" key="3">
    <source>
        <dbReference type="Proteomes" id="UP000022611"/>
    </source>
</evidence>
<name>A0A010T1Q1_PSEFL</name>